<sequence length="397" mass="43208">MAVTSWPKSTFAMLLRGQTHRWGCEDWGLALQLESARSHVEHIAQPLEAAGHRVRAVLTLDRGCGNSSYLSLAEEYARAATHRRPVLAQLVPPSRHQAENVRAALDLYLQKGSPERDDYMILLRYDLTLLASITRWALHPARVHVASRCEPWAWRTYNCSNDLLFVVPRALLGAFNASVGVNLDAAKHAAQPKAWQHRAFRCCFHAQCIVHGSGHGCLNVLARHPAVGGVHSVGLLFRPPHTPAGLRVGDVLVHPAYRVASCRQLPADRKAAHRSRAVCAFLSNVSLVEAALGVRLARATVGGVCAARPAAAGCDAAALRSAALSAAETASWERAVSSCARRCRGCCRFVSVSLRARECRLLAHCDLSRVHDASDGYRSASVESVNEWARALTARVE</sequence>
<dbReference type="AlphaFoldDB" id="A0AB34IP72"/>
<evidence type="ECO:0008006" key="3">
    <source>
        <dbReference type="Google" id="ProtNLM"/>
    </source>
</evidence>
<proteinExistence type="predicted"/>
<gene>
    <name evidence="1" type="ORF">AB1Y20_012336</name>
</gene>
<evidence type="ECO:0000313" key="2">
    <source>
        <dbReference type="Proteomes" id="UP001515480"/>
    </source>
</evidence>
<reference evidence="1 2" key="1">
    <citation type="journal article" date="2024" name="Science">
        <title>Giant polyketide synthase enzymes in the biosynthesis of giant marine polyether toxins.</title>
        <authorList>
            <person name="Fallon T.R."/>
            <person name="Shende V.V."/>
            <person name="Wierzbicki I.H."/>
            <person name="Pendleton A.L."/>
            <person name="Watervoot N.F."/>
            <person name="Auber R.P."/>
            <person name="Gonzalez D.J."/>
            <person name="Wisecaver J.H."/>
            <person name="Moore B.S."/>
        </authorList>
    </citation>
    <scope>NUCLEOTIDE SEQUENCE [LARGE SCALE GENOMIC DNA]</scope>
    <source>
        <strain evidence="1 2">12B1</strain>
    </source>
</reference>
<name>A0AB34IP72_PRYPA</name>
<comment type="caution">
    <text evidence="1">The sequence shown here is derived from an EMBL/GenBank/DDBJ whole genome shotgun (WGS) entry which is preliminary data.</text>
</comment>
<dbReference type="Proteomes" id="UP001515480">
    <property type="component" value="Unassembled WGS sequence"/>
</dbReference>
<evidence type="ECO:0000313" key="1">
    <source>
        <dbReference type="EMBL" id="KAL1503872.1"/>
    </source>
</evidence>
<organism evidence="1 2">
    <name type="scientific">Prymnesium parvum</name>
    <name type="common">Toxic golden alga</name>
    <dbReference type="NCBI Taxonomy" id="97485"/>
    <lineage>
        <taxon>Eukaryota</taxon>
        <taxon>Haptista</taxon>
        <taxon>Haptophyta</taxon>
        <taxon>Prymnesiophyceae</taxon>
        <taxon>Prymnesiales</taxon>
        <taxon>Prymnesiaceae</taxon>
        <taxon>Prymnesium</taxon>
    </lineage>
</organism>
<accession>A0AB34IP72</accession>
<protein>
    <recommendedName>
        <fullName evidence="3">Hexosyltransferase</fullName>
    </recommendedName>
</protein>
<keyword evidence="2" id="KW-1185">Reference proteome</keyword>
<dbReference type="EMBL" id="JBGBPQ010000021">
    <property type="protein sequence ID" value="KAL1503872.1"/>
    <property type="molecule type" value="Genomic_DNA"/>
</dbReference>